<evidence type="ECO:0000313" key="1">
    <source>
        <dbReference type="EMBL" id="QNH95708.1"/>
    </source>
</evidence>
<proteinExistence type="predicted"/>
<dbReference type="RefSeq" id="WP_185769264.1">
    <property type="nucleotide sequence ID" value="NZ_CP046883.1"/>
</dbReference>
<evidence type="ECO:0000313" key="2">
    <source>
        <dbReference type="Proteomes" id="UP000515275"/>
    </source>
</evidence>
<sequence>MLKTDRDVYRVLDSMLPPNISREVPLMFVDAGEAECGVSNLLCEAWEMGCLTDEIKAFIRFEYEYGDPIDTLDGLEELDRQKKNSAA</sequence>
<organism evidence="1 2">
    <name type="scientific">Corynebacterium anserum</name>
    <dbReference type="NCBI Taxonomy" id="2684406"/>
    <lineage>
        <taxon>Bacteria</taxon>
        <taxon>Bacillati</taxon>
        <taxon>Actinomycetota</taxon>
        <taxon>Actinomycetes</taxon>
        <taxon>Mycobacteriales</taxon>
        <taxon>Corynebacteriaceae</taxon>
        <taxon>Corynebacterium</taxon>
    </lineage>
</organism>
<protein>
    <submittedName>
        <fullName evidence="1">Uncharacterized protein</fullName>
    </submittedName>
</protein>
<dbReference type="AlphaFoldDB" id="A0A7G7YMI8"/>
<gene>
    <name evidence="1" type="ORF">GP473_02580</name>
</gene>
<reference evidence="1 2" key="1">
    <citation type="submission" date="2019-12" db="EMBL/GenBank/DDBJ databases">
        <title>Corynebacterium sp. nov., isolated from feces of the Anser Albifrons in China.</title>
        <authorList>
            <person name="Liu Q."/>
        </authorList>
    </citation>
    <scope>NUCLEOTIDE SEQUENCE [LARGE SCALE GENOMIC DNA]</scope>
    <source>
        <strain evidence="1 2">23H37-10</strain>
    </source>
</reference>
<name>A0A7G7YMI8_9CORY</name>
<accession>A0A7G7YMI8</accession>
<dbReference type="KEGG" id="cans:GP473_02580"/>
<keyword evidence="2" id="KW-1185">Reference proteome</keyword>
<dbReference type="EMBL" id="CP046883">
    <property type="protein sequence ID" value="QNH95708.1"/>
    <property type="molecule type" value="Genomic_DNA"/>
</dbReference>
<dbReference type="Proteomes" id="UP000515275">
    <property type="component" value="Chromosome"/>
</dbReference>